<dbReference type="Gene3D" id="3.10.310.50">
    <property type="match status" value="1"/>
</dbReference>
<reference evidence="3" key="1">
    <citation type="journal article" date="2020" name="mSystems">
        <title>Genome- and Community-Level Interaction Insights into Carbon Utilization and Element Cycling Functions of Hydrothermarchaeota in Hydrothermal Sediment.</title>
        <authorList>
            <person name="Zhou Z."/>
            <person name="Liu Y."/>
            <person name="Xu W."/>
            <person name="Pan J."/>
            <person name="Luo Z.H."/>
            <person name="Li M."/>
        </authorList>
    </citation>
    <scope>NUCLEOTIDE SEQUENCE [LARGE SCALE GENOMIC DNA]</scope>
    <source>
        <strain evidence="3">SpSt-349</strain>
    </source>
</reference>
<evidence type="ECO:0000313" key="3">
    <source>
        <dbReference type="EMBL" id="HEN42574.1"/>
    </source>
</evidence>
<evidence type="ECO:0000256" key="1">
    <source>
        <dbReference type="SAM" id="Phobius"/>
    </source>
</evidence>
<accession>A0A831UHS0</accession>
<dbReference type="InterPro" id="IPR007621">
    <property type="entry name" value="TPM_dom"/>
</dbReference>
<dbReference type="Pfam" id="PF04536">
    <property type="entry name" value="TPM_phosphatase"/>
    <property type="match status" value="1"/>
</dbReference>
<evidence type="ECO:0000259" key="2">
    <source>
        <dbReference type="Pfam" id="PF04536"/>
    </source>
</evidence>
<protein>
    <recommendedName>
        <fullName evidence="2">TPM domain-containing protein</fullName>
    </recommendedName>
</protein>
<feature type="transmembrane region" description="Helical" evidence="1">
    <location>
        <begin position="47"/>
        <end position="64"/>
    </location>
</feature>
<keyword evidence="1" id="KW-0472">Membrane</keyword>
<dbReference type="AlphaFoldDB" id="A0A831UHS0"/>
<keyword evidence="1" id="KW-1133">Transmembrane helix</keyword>
<comment type="caution">
    <text evidence="3">The sequence shown here is derived from an EMBL/GenBank/DDBJ whole genome shotgun (WGS) entry which is preliminary data.</text>
</comment>
<dbReference type="PANTHER" id="PTHR30373">
    <property type="entry name" value="UPF0603 PROTEIN YGCG"/>
    <property type="match status" value="1"/>
</dbReference>
<feature type="domain" description="TPM" evidence="2">
    <location>
        <begin position="108"/>
        <end position="185"/>
    </location>
</feature>
<dbReference type="PANTHER" id="PTHR30373:SF8">
    <property type="entry name" value="BLL7265 PROTEIN"/>
    <property type="match status" value="1"/>
</dbReference>
<proteinExistence type="predicted"/>
<name>A0A831UHS0_GEOME</name>
<dbReference type="EMBL" id="DSOV01000043">
    <property type="protein sequence ID" value="HEN42574.1"/>
    <property type="molecule type" value="Genomic_DNA"/>
</dbReference>
<keyword evidence="1" id="KW-0812">Transmembrane</keyword>
<gene>
    <name evidence="3" type="ORF">ENQ87_09380</name>
</gene>
<sequence>MKKAEEFFTPEERERIRAAVAEAEGGTSGEIATMVVDASDSYREAEILGAVLLSGLLAVVAAVAIHHVTIWSYIPLVILLYFPSRYLFRLVPPLKLPFAGRRRVAEAVRERAVRAFYEQGLYRTRQETGILVFISLLEHKVWILGDRGINERIDPRFWQELAARLAQGLREGRACEALCAVVAGCGAELSRHFPRRADDLNELRDEILTERPIP</sequence>
<organism evidence="3">
    <name type="scientific">Geobacter metallireducens</name>
    <dbReference type="NCBI Taxonomy" id="28232"/>
    <lineage>
        <taxon>Bacteria</taxon>
        <taxon>Pseudomonadati</taxon>
        <taxon>Thermodesulfobacteriota</taxon>
        <taxon>Desulfuromonadia</taxon>
        <taxon>Geobacterales</taxon>
        <taxon>Geobacteraceae</taxon>
        <taxon>Geobacter</taxon>
    </lineage>
</organism>